<dbReference type="InterPro" id="IPR039261">
    <property type="entry name" value="FNR_nucleotide-bd"/>
</dbReference>
<keyword evidence="4" id="KW-0547">Nucleotide-binding</keyword>
<dbReference type="STRING" id="1081104.A0A167NW01"/>
<gene>
    <name evidence="9" type="ORF">ISF_07599</name>
</gene>
<dbReference type="CDD" id="cd24039">
    <property type="entry name" value="ASKHA_NBD_YND1-like"/>
    <property type="match status" value="1"/>
</dbReference>
<evidence type="ECO:0000313" key="9">
    <source>
        <dbReference type="EMBL" id="OAA56001.1"/>
    </source>
</evidence>
<evidence type="ECO:0000256" key="5">
    <source>
        <dbReference type="RuleBase" id="RU003833"/>
    </source>
</evidence>
<keyword evidence="7" id="KW-0472">Membrane</keyword>
<evidence type="ECO:0000256" key="6">
    <source>
        <dbReference type="SAM" id="MobiDB-lite"/>
    </source>
</evidence>
<dbReference type="GO" id="GO:0004382">
    <property type="term" value="F:GDP phosphatase activity"/>
    <property type="evidence" value="ECO:0007669"/>
    <property type="project" value="TreeGrafter"/>
</dbReference>
<feature type="transmembrane region" description="Helical" evidence="7">
    <location>
        <begin position="1473"/>
        <end position="1490"/>
    </location>
</feature>
<feature type="region of interest" description="Disordered" evidence="6">
    <location>
        <begin position="1595"/>
        <end position="1628"/>
    </location>
</feature>
<dbReference type="GO" id="GO:0006256">
    <property type="term" value="P:UDP catabolic process"/>
    <property type="evidence" value="ECO:0007669"/>
    <property type="project" value="TreeGrafter"/>
</dbReference>
<dbReference type="GO" id="GO:0005524">
    <property type="term" value="F:ATP binding"/>
    <property type="evidence" value="ECO:0007669"/>
    <property type="project" value="UniProtKB-KW"/>
</dbReference>
<organism evidence="9 10">
    <name type="scientific">Cordyceps fumosorosea (strain ARSEF 2679)</name>
    <name type="common">Isaria fumosorosea</name>
    <dbReference type="NCBI Taxonomy" id="1081104"/>
    <lineage>
        <taxon>Eukaryota</taxon>
        <taxon>Fungi</taxon>
        <taxon>Dikarya</taxon>
        <taxon>Ascomycota</taxon>
        <taxon>Pezizomycotina</taxon>
        <taxon>Sordariomycetes</taxon>
        <taxon>Hypocreomycetidae</taxon>
        <taxon>Hypocreales</taxon>
        <taxon>Cordycipitaceae</taxon>
        <taxon>Cordyceps</taxon>
    </lineage>
</organism>
<dbReference type="InterPro" id="IPR001199">
    <property type="entry name" value="Cyt_B5-like_heme/steroid-bd"/>
</dbReference>
<dbReference type="GO" id="GO:0017111">
    <property type="term" value="F:ribonucleoside triphosphate phosphatase activity"/>
    <property type="evidence" value="ECO:0007669"/>
    <property type="project" value="TreeGrafter"/>
</dbReference>
<dbReference type="PROSITE" id="PS01238">
    <property type="entry name" value="GDA1_CD39_NTPASE"/>
    <property type="match status" value="1"/>
</dbReference>
<dbReference type="GeneID" id="30023891"/>
<feature type="domain" description="Cytochrome b5 heme-binding" evidence="8">
    <location>
        <begin position="716"/>
        <end position="793"/>
    </location>
</feature>
<dbReference type="InterPro" id="IPR000407">
    <property type="entry name" value="GDA1_CD39_NTPase"/>
</dbReference>
<dbReference type="GO" id="GO:0005794">
    <property type="term" value="C:Golgi apparatus"/>
    <property type="evidence" value="ECO:0007669"/>
    <property type="project" value="TreeGrafter"/>
</dbReference>
<evidence type="ECO:0000259" key="8">
    <source>
        <dbReference type="PROSITE" id="PS50255"/>
    </source>
</evidence>
<keyword evidence="10" id="KW-1185">Reference proteome</keyword>
<keyword evidence="7" id="KW-0812">Transmembrane</keyword>
<reference evidence="9 10" key="1">
    <citation type="journal article" date="2016" name="Genome Biol. Evol.">
        <title>Divergent and convergent evolution of fungal pathogenicity.</title>
        <authorList>
            <person name="Shang Y."/>
            <person name="Xiao G."/>
            <person name="Zheng P."/>
            <person name="Cen K."/>
            <person name="Zhan S."/>
            <person name="Wang C."/>
        </authorList>
    </citation>
    <scope>NUCLEOTIDE SEQUENCE [LARGE SCALE GENOMIC DNA]</scope>
    <source>
        <strain evidence="9 10">ARSEF 2679</strain>
    </source>
</reference>
<dbReference type="Pfam" id="PF01150">
    <property type="entry name" value="GDA1_CD39"/>
    <property type="match status" value="1"/>
</dbReference>
<dbReference type="SUPFAM" id="SSF52343">
    <property type="entry name" value="Ferredoxin reductase-like, C-terminal NADP-linked domain"/>
    <property type="match status" value="1"/>
</dbReference>
<keyword evidence="7" id="KW-1133">Transmembrane helix</keyword>
<feature type="region of interest" description="Disordered" evidence="6">
    <location>
        <begin position="1539"/>
        <end position="1568"/>
    </location>
</feature>
<dbReference type="SUPFAM" id="SSF140959">
    <property type="entry name" value="Indolic compounds 2,3-dioxygenase-like"/>
    <property type="match status" value="1"/>
</dbReference>
<dbReference type="PROSITE" id="PS50255">
    <property type="entry name" value="CYTOCHROME_B5_2"/>
    <property type="match status" value="1"/>
</dbReference>
<evidence type="ECO:0000256" key="2">
    <source>
        <dbReference type="ARBA" id="ARBA00022801"/>
    </source>
</evidence>
<dbReference type="GO" id="GO:0016020">
    <property type="term" value="C:membrane"/>
    <property type="evidence" value="ECO:0007669"/>
    <property type="project" value="TreeGrafter"/>
</dbReference>
<keyword evidence="2 5" id="KW-0378">Hydrolase</keyword>
<comment type="similarity">
    <text evidence="1 5">Belongs to the GDA1/CD39 NTPase family.</text>
</comment>
<dbReference type="Gene3D" id="3.30.420.150">
    <property type="entry name" value="Exopolyphosphatase. Domain 2"/>
    <property type="match status" value="1"/>
</dbReference>
<proteinExistence type="inferred from homology"/>
<keyword evidence="4" id="KW-0067">ATP-binding</keyword>
<feature type="active site" description="Proton acceptor" evidence="3">
    <location>
        <position position="1106"/>
    </location>
</feature>
<dbReference type="EMBL" id="AZHB01000023">
    <property type="protein sequence ID" value="OAA56001.1"/>
    <property type="molecule type" value="Genomic_DNA"/>
</dbReference>
<accession>A0A167NW01</accession>
<dbReference type="PANTHER" id="PTHR11782:SF121">
    <property type="entry name" value="NUCLEOSIDE-DIPHOSPHATASE MIG-23"/>
    <property type="match status" value="1"/>
</dbReference>
<name>A0A167NW01_CORFA</name>
<evidence type="ECO:0000256" key="3">
    <source>
        <dbReference type="PIRSR" id="PIRSR600407-1"/>
    </source>
</evidence>
<sequence length="1628" mass="180406">MIDSREGFLEPVVRFKQLRTRVLNPTARKCLLDVAQTIDDLGRAAQLSQHRNLIEALDNTLSHQTLAAIASASIQDRELCSAFSVYFTTLEQAYAWPRESTVSTPKNLHDHKLVMQMLYHEELNTILPQATVKGSLGPDDCRGVAYSALTEANLLLKAASDAKHANTPLPAEQQDRVNLLYRTCTQDWFLQGDYRDSESHRQFGRLHEIIHTTGTQRSVQELFQRSATKMMQRLPAMLHNMETVEAEVACMFEHLQIDVSLARGELFEMVIDEVIWGQTFAKYSKPVGWSTIGAGGADCPMFRMLDAVCGKAEDPQGDTLLAELDMRTRHFPPTIRRLIHRVAEAPPVRAYIASGRAGHRLSQAFRVFQQLLYDMYEMHRKKALRIVLALRAGQLYTSSGTQNAASPEWHISNTLRNAMTVRFGRDPAARRITARAVPVYRRCSIGENVESAIIRLDFEAPVALAAGDGMSVTVDSKGLGLQTRTYSITKTYPDTSFDVESDEDLHLTKSVEICCRRAGLVSSFICQQDRPFDVSVALSPSPHFRIKTNKTEQDNTCFVAQNGAAGIFLGWLSRRERLVGTYTLVIGAPNLPSFIYTEDLLATMNKFGARLRVVLCLSKPVDEDLKLRMGGNCQVFPGRAPGVLQNLGQRRGVPTYVCGSSDFALSVAQVLNRLSEAGKSRGYGRTGAINTSRMPDLHVHVAAAKPGFAQAQPQDTRIISRSELATHNTPGDIWISLGDTVYDISILSTFHPGGEKTLLCRAGLDADSMFDSVHKGSYEVMSLLAPMAIGRLADKDKDNAESDEILNILVQAQNDLTNSSRFEQRPTGSAEQLEQAPPSEVVRCSLSQFCKVWKALLEKCNASCHLSEAIALEMDGFEKRLAEKQESLYRSVFQDQEQCARGLGEIFDAHESAAIDIHAVIDEMKLEAARVLLSEEDWRLLLERGTLKVAAVLGSMIRERNHSAQYGVVLDAGSSGTRVYIYKWRNPSAPPKHDYDDDDDEVRSLPKIHLKKNHKIHPGISTFADAVDSVGHDHLQELVDVAVSKVPSHKIPETPIFLMATAGVRFLPEHKQKALLGAVCSYFRANTKFQLPDCDAHVQVIPGETEGLYGWIAANYLLGGFERPDQHQHSKGHHTYGFLDMGGASAQIAFAPNATEAKKHADDLKLVRMRTLDGSSVEYKVFTSTWLGYGANKARERFVEKLADQYETNVHEIPDPCLPKGLRTTLEGATIDSVGGNQQQVLLGTGEFSECIRKTYPLLGKDKPCEDSPCLLNGQHAPAIDFDINHFVGVSEYWHTTHGVFGKEDVAYDLATYQKRVLEYCGRDWSSIKNGIFTRKKTAEQKLADAQQACFKASWLINMLHDGIGIPRIGIEGSGNGTRAGADENGFRDPFQPVDTIHDMEVSWTLGKMVLYATGQIPARDSKLPVGFGSNVASGVPSDFEHAGSVPIPVGPKLGGGHDDDDDDDVHRSSGSIFPFLTFLLLLMVLAYWLRKPERRHKVLSFGRRSRKNGKGSRSFINQLLGRPNVAYERVLEEGEAPEFELGGVDSDENDHSDSTEGSKGGRSSGLVTPKLNLERFDDFRMPSTMDRTGLVVRTESRERLGPSLQMLNAGRRSRNVSPTRMKSPLAV</sequence>
<dbReference type="GO" id="GO:0020037">
    <property type="term" value="F:heme binding"/>
    <property type="evidence" value="ECO:0007669"/>
    <property type="project" value="InterPro"/>
</dbReference>
<evidence type="ECO:0000313" key="10">
    <source>
        <dbReference type="Proteomes" id="UP000076744"/>
    </source>
</evidence>
<dbReference type="Gene3D" id="3.10.120.10">
    <property type="entry name" value="Cytochrome b5-like heme/steroid binding domain"/>
    <property type="match status" value="1"/>
</dbReference>
<dbReference type="Gene3D" id="3.30.420.40">
    <property type="match status" value="1"/>
</dbReference>
<dbReference type="GO" id="GO:0045134">
    <property type="term" value="F:UDP phosphatase activity"/>
    <property type="evidence" value="ECO:0007669"/>
    <property type="project" value="TreeGrafter"/>
</dbReference>
<dbReference type="InterPro" id="IPR036400">
    <property type="entry name" value="Cyt_B5-like_heme/steroid_sf"/>
</dbReference>
<feature type="region of interest" description="Disordered" evidence="6">
    <location>
        <begin position="1447"/>
        <end position="1466"/>
    </location>
</feature>
<dbReference type="GO" id="GO:0046872">
    <property type="term" value="F:metal ion binding"/>
    <property type="evidence" value="ECO:0007669"/>
    <property type="project" value="InterPro"/>
</dbReference>
<dbReference type="RefSeq" id="XP_018701512.1">
    <property type="nucleotide sequence ID" value="XM_018851202.1"/>
</dbReference>
<dbReference type="Pfam" id="PF00173">
    <property type="entry name" value="Cyt-b5"/>
    <property type="match status" value="1"/>
</dbReference>
<dbReference type="InterPro" id="IPR037217">
    <property type="entry name" value="Trp/Indoleamine_2_3_dOase-like"/>
</dbReference>
<evidence type="ECO:0000256" key="1">
    <source>
        <dbReference type="ARBA" id="ARBA00009283"/>
    </source>
</evidence>
<dbReference type="GO" id="GO:0019441">
    <property type="term" value="P:L-tryptophan catabolic process to kynurenine"/>
    <property type="evidence" value="ECO:0007669"/>
    <property type="project" value="InterPro"/>
</dbReference>
<dbReference type="GO" id="GO:0046036">
    <property type="term" value="P:CTP metabolic process"/>
    <property type="evidence" value="ECO:0007669"/>
    <property type="project" value="TreeGrafter"/>
</dbReference>
<dbReference type="SMART" id="SM01117">
    <property type="entry name" value="Cyt-b5"/>
    <property type="match status" value="1"/>
</dbReference>
<protein>
    <submittedName>
        <fullName evidence="9">Nucleoside phosphatase GDA1/CD39</fullName>
    </submittedName>
</protein>
<dbReference type="OrthoDB" id="432299at2759"/>
<dbReference type="PANTHER" id="PTHR11782">
    <property type="entry name" value="ADENOSINE/GUANOSINE DIPHOSPHATASE"/>
    <property type="match status" value="1"/>
</dbReference>
<dbReference type="Proteomes" id="UP000076744">
    <property type="component" value="Unassembled WGS sequence"/>
</dbReference>
<evidence type="ECO:0000256" key="7">
    <source>
        <dbReference type="SAM" id="Phobius"/>
    </source>
</evidence>
<evidence type="ECO:0000256" key="4">
    <source>
        <dbReference type="PIRSR" id="PIRSR600407-2"/>
    </source>
</evidence>
<dbReference type="SUPFAM" id="SSF55856">
    <property type="entry name" value="Cytochrome b5-like heme/steroid binding domain"/>
    <property type="match status" value="1"/>
</dbReference>
<feature type="binding site" evidence="4">
    <location>
        <begin position="1143"/>
        <end position="1147"/>
    </location>
    <ligand>
        <name>ATP</name>
        <dbReference type="ChEBI" id="CHEBI:30616"/>
    </ligand>
</feature>
<comment type="caution">
    <text evidence="9">The sequence shown here is derived from an EMBL/GenBank/DDBJ whole genome shotgun (WGS) entry which is preliminary data.</text>
</comment>